<keyword evidence="6 7" id="KW-0472">Membrane</keyword>
<comment type="subcellular location">
    <subcellularLocation>
        <location evidence="1">Membrane</location>
        <topology evidence="1">Multi-pass membrane protein</topology>
    </subcellularLocation>
</comment>
<sequence length="561" mass="61923">CLAAGWPPDVITPWLLQKLFHFSSSDSRSCSSQRLAQEFVSHLLRPGDVARASQIAVCVKSTVRELYAQLFVFWCRAVMDAPAYGRNLRAAPSVQDGDRVPVLREGVVPQTTRSQYRSVTLRAADDVDSSADEPLLVVPASTPACVPVDRYYFVRNVFLLLGVVLMLPWNFTTNASDFWMYKFRNVSLPYDYTFTNKTELQAHLFGAFSVASSFPSLIAVYLGTLFNHRIGQDVRNIMGFVLCITFFAIVTAFVKINTDNWQVGFFILTVVLISLLNAFVSWLQGGIIGLAALLPSDYMHSLVIGMAVGGLFASVMQIICLLGHTDPTTAALAYFLLAIFVFVAALACFLFMLSSDFFVHCVKNPEASIQDLITESDLEIKTSTTLIVLRKVWPQAASALYVMAVSMAVFPAVAVLVVSSDVESGSLWTGRFFLPVCGYLLFNAGDLTGRIVCSYLPLNEKHEHTVLWLTVARTVFIPLFMLCNAHPRHYLPVVLDSDVAFIVLMTVFAFTNGYLLSASMMQASRKVASYLQEKTGFLMCSAIMTGLTLGGFTSVLLIKLL</sequence>
<keyword evidence="4 7" id="KW-0812">Transmembrane</keyword>
<evidence type="ECO:0000256" key="7">
    <source>
        <dbReference type="SAM" id="Phobius"/>
    </source>
</evidence>
<feature type="transmembrane region" description="Helical" evidence="7">
    <location>
        <begin position="499"/>
        <end position="516"/>
    </location>
</feature>
<feature type="transmembrane region" description="Helical" evidence="7">
    <location>
        <begin position="432"/>
        <end position="453"/>
    </location>
</feature>
<feature type="transmembrane region" description="Helical" evidence="7">
    <location>
        <begin position="301"/>
        <end position="325"/>
    </location>
</feature>
<evidence type="ECO:0000256" key="2">
    <source>
        <dbReference type="ARBA" id="ARBA00007965"/>
    </source>
</evidence>
<keyword evidence="5 7" id="KW-1133">Transmembrane helix</keyword>
<evidence type="ECO:0000256" key="1">
    <source>
        <dbReference type="ARBA" id="ARBA00004141"/>
    </source>
</evidence>
<evidence type="ECO:0000256" key="4">
    <source>
        <dbReference type="ARBA" id="ARBA00022692"/>
    </source>
</evidence>
<evidence type="ECO:0000313" key="8">
    <source>
        <dbReference type="EMBL" id="JAA61791.1"/>
    </source>
</evidence>
<name>L7MC28_RHIPC</name>
<dbReference type="PANTHER" id="PTHR10332">
    <property type="entry name" value="EQUILIBRATIVE NUCLEOSIDE TRANSPORTER"/>
    <property type="match status" value="1"/>
</dbReference>
<feature type="transmembrane region" description="Helical" evidence="7">
    <location>
        <begin position="399"/>
        <end position="420"/>
    </location>
</feature>
<evidence type="ECO:0000256" key="3">
    <source>
        <dbReference type="ARBA" id="ARBA00022448"/>
    </source>
</evidence>
<reference evidence="8" key="2">
    <citation type="journal article" date="2015" name="J. Proteomics">
        <title>Sexual differences in the sialomes of the zebra tick, Rhipicephalus pulchellus.</title>
        <authorList>
            <person name="Tan A.W."/>
            <person name="Francischetti I.M."/>
            <person name="Slovak M."/>
            <person name="Kini R.M."/>
            <person name="Ribeiro J.M."/>
        </authorList>
    </citation>
    <scope>NUCLEOTIDE SEQUENCE</scope>
    <source>
        <tissue evidence="8">Salivary gland</tissue>
    </source>
</reference>
<feature type="transmembrane region" description="Helical" evidence="7">
    <location>
        <begin position="537"/>
        <end position="558"/>
    </location>
</feature>
<dbReference type="PRINTS" id="PR01130">
    <property type="entry name" value="DERENTRNSPRT"/>
</dbReference>
<proteinExistence type="evidence at transcript level"/>
<feature type="transmembrane region" description="Helical" evidence="7">
    <location>
        <begin position="465"/>
        <end position="487"/>
    </location>
</feature>
<protein>
    <submittedName>
        <fullName evidence="8">Putative equilibrative nucleoside transporter 1</fullName>
    </submittedName>
</protein>
<dbReference type="AlphaFoldDB" id="L7MC28"/>
<feature type="transmembrane region" description="Helical" evidence="7">
    <location>
        <begin position="266"/>
        <end position="294"/>
    </location>
</feature>
<organism evidence="8">
    <name type="scientific">Rhipicephalus pulchellus</name>
    <name type="common">Yellow backed tick</name>
    <name type="synonym">Dermacentor pulchellus</name>
    <dbReference type="NCBI Taxonomy" id="72859"/>
    <lineage>
        <taxon>Eukaryota</taxon>
        <taxon>Metazoa</taxon>
        <taxon>Ecdysozoa</taxon>
        <taxon>Arthropoda</taxon>
        <taxon>Chelicerata</taxon>
        <taxon>Arachnida</taxon>
        <taxon>Acari</taxon>
        <taxon>Parasitiformes</taxon>
        <taxon>Ixodida</taxon>
        <taxon>Ixodoidea</taxon>
        <taxon>Ixodidae</taxon>
        <taxon>Rhipicephalinae</taxon>
        <taxon>Rhipicephalus</taxon>
        <taxon>Rhipicephalus</taxon>
    </lineage>
</organism>
<reference evidence="8" key="1">
    <citation type="submission" date="2012-11" db="EMBL/GenBank/DDBJ databases">
        <authorList>
            <person name="Lucero-Rivera Y.E."/>
            <person name="Tovar-Ramirez D."/>
        </authorList>
    </citation>
    <scope>NUCLEOTIDE SEQUENCE</scope>
    <source>
        <tissue evidence="8">Salivary gland</tissue>
    </source>
</reference>
<dbReference type="InterPro" id="IPR002259">
    <property type="entry name" value="Eqnu_transpt"/>
</dbReference>
<feature type="non-terminal residue" evidence="8">
    <location>
        <position position="1"/>
    </location>
</feature>
<feature type="transmembrane region" description="Helical" evidence="7">
    <location>
        <begin position="234"/>
        <end position="254"/>
    </location>
</feature>
<dbReference type="PANTHER" id="PTHR10332:SF88">
    <property type="entry name" value="EQUILIBRATIVE NUCLEOSIDE TRANSPORTER 1, ISOFORM A"/>
    <property type="match status" value="1"/>
</dbReference>
<comment type="similarity">
    <text evidence="2">Belongs to the SLC29A/ENT transporter (TC 2.A.57) family.</text>
</comment>
<dbReference type="Pfam" id="PF01733">
    <property type="entry name" value="Nucleoside_tran"/>
    <property type="match status" value="1"/>
</dbReference>
<dbReference type="EMBL" id="GACK01003243">
    <property type="protein sequence ID" value="JAA61791.1"/>
    <property type="molecule type" value="mRNA"/>
</dbReference>
<evidence type="ECO:0000256" key="5">
    <source>
        <dbReference type="ARBA" id="ARBA00022989"/>
    </source>
</evidence>
<keyword evidence="3" id="KW-0813">Transport</keyword>
<accession>L7MC28</accession>
<feature type="transmembrane region" description="Helical" evidence="7">
    <location>
        <begin position="331"/>
        <end position="353"/>
    </location>
</feature>
<evidence type="ECO:0000256" key="6">
    <source>
        <dbReference type="ARBA" id="ARBA00023136"/>
    </source>
</evidence>
<dbReference type="GO" id="GO:0005337">
    <property type="term" value="F:nucleoside transmembrane transporter activity"/>
    <property type="evidence" value="ECO:0007669"/>
    <property type="project" value="InterPro"/>
</dbReference>
<dbReference type="GO" id="GO:0005886">
    <property type="term" value="C:plasma membrane"/>
    <property type="evidence" value="ECO:0007669"/>
    <property type="project" value="TreeGrafter"/>
</dbReference>
<feature type="transmembrane region" description="Helical" evidence="7">
    <location>
        <begin position="157"/>
        <end position="180"/>
    </location>
</feature>
<feature type="transmembrane region" description="Helical" evidence="7">
    <location>
        <begin position="200"/>
        <end position="222"/>
    </location>
</feature>